<organism evidence="2 3">
    <name type="scientific">Ceratopteris richardii</name>
    <name type="common">Triangle waterfern</name>
    <dbReference type="NCBI Taxonomy" id="49495"/>
    <lineage>
        <taxon>Eukaryota</taxon>
        <taxon>Viridiplantae</taxon>
        <taxon>Streptophyta</taxon>
        <taxon>Embryophyta</taxon>
        <taxon>Tracheophyta</taxon>
        <taxon>Polypodiopsida</taxon>
        <taxon>Polypodiidae</taxon>
        <taxon>Polypodiales</taxon>
        <taxon>Pteridineae</taxon>
        <taxon>Pteridaceae</taxon>
        <taxon>Parkerioideae</taxon>
        <taxon>Ceratopteris</taxon>
    </lineage>
</organism>
<dbReference type="PANTHER" id="PTHR33132">
    <property type="entry name" value="OSJNBB0118P14.9 PROTEIN"/>
    <property type="match status" value="1"/>
</dbReference>
<dbReference type="EMBL" id="CM035436">
    <property type="protein sequence ID" value="KAH7288980.1"/>
    <property type="molecule type" value="Genomic_DNA"/>
</dbReference>
<dbReference type="AlphaFoldDB" id="A0A8T2QZA7"/>
<evidence type="ECO:0000256" key="1">
    <source>
        <dbReference type="SAM" id="MobiDB-lite"/>
    </source>
</evidence>
<sequence length="67" mass="6694">MEACGGGSSSSKCSGSGKPMCLCAPTTHAGSFRCRLHRSSSFGKSDRHSSNTSSGSSFAASSTNGSQ</sequence>
<evidence type="ECO:0000313" key="2">
    <source>
        <dbReference type="EMBL" id="KAH7288980.1"/>
    </source>
</evidence>
<gene>
    <name evidence="2" type="ORF">KP509_31G052300</name>
</gene>
<dbReference type="OrthoDB" id="1937951at2759"/>
<proteinExistence type="predicted"/>
<feature type="compositionally biased region" description="Low complexity" evidence="1">
    <location>
        <begin position="50"/>
        <end position="67"/>
    </location>
</feature>
<accession>A0A8T2QZA7</accession>
<reference evidence="2" key="1">
    <citation type="submission" date="2021-08" db="EMBL/GenBank/DDBJ databases">
        <title>WGS assembly of Ceratopteris richardii.</title>
        <authorList>
            <person name="Marchant D.B."/>
            <person name="Chen G."/>
            <person name="Jenkins J."/>
            <person name="Shu S."/>
            <person name="Leebens-Mack J."/>
            <person name="Grimwood J."/>
            <person name="Schmutz J."/>
            <person name="Soltis P."/>
            <person name="Soltis D."/>
            <person name="Chen Z.-H."/>
        </authorList>
    </citation>
    <scope>NUCLEOTIDE SEQUENCE</scope>
    <source>
        <strain evidence="2">Whitten #5841</strain>
        <tissue evidence="2">Leaf</tissue>
    </source>
</reference>
<dbReference type="PANTHER" id="PTHR33132:SF135">
    <property type="entry name" value="OS02G0799700 PROTEIN"/>
    <property type="match status" value="1"/>
</dbReference>
<name>A0A8T2QZA7_CERRI</name>
<keyword evidence="3" id="KW-1185">Reference proteome</keyword>
<comment type="caution">
    <text evidence="2">The sequence shown here is derived from an EMBL/GenBank/DDBJ whole genome shotgun (WGS) entry which is preliminary data.</text>
</comment>
<evidence type="ECO:0000313" key="3">
    <source>
        <dbReference type="Proteomes" id="UP000825935"/>
    </source>
</evidence>
<dbReference type="Proteomes" id="UP000825935">
    <property type="component" value="Chromosome 31"/>
</dbReference>
<protein>
    <submittedName>
        <fullName evidence="2">Uncharacterized protein</fullName>
    </submittedName>
</protein>
<feature type="region of interest" description="Disordered" evidence="1">
    <location>
        <begin position="40"/>
        <end position="67"/>
    </location>
</feature>